<evidence type="ECO:0000313" key="9">
    <source>
        <dbReference type="EMBL" id="KAK3340953.1"/>
    </source>
</evidence>
<feature type="compositionally biased region" description="Basic and acidic residues" evidence="8">
    <location>
        <begin position="385"/>
        <end position="403"/>
    </location>
</feature>
<dbReference type="FunFam" id="1.20.5.340:FF:000041">
    <property type="entry name" value="Moz represents a chromatin-associated acetyltransferase protein"/>
    <property type="match status" value="1"/>
</dbReference>
<evidence type="ECO:0008006" key="11">
    <source>
        <dbReference type="Google" id="ProtNLM"/>
    </source>
</evidence>
<accession>A0AAE0MR79</accession>
<feature type="compositionally biased region" description="Low complexity" evidence="8">
    <location>
        <begin position="406"/>
        <end position="418"/>
    </location>
</feature>
<name>A0AAE0MR79_9PEZI</name>
<reference evidence="9" key="2">
    <citation type="submission" date="2023-06" db="EMBL/GenBank/DDBJ databases">
        <authorList>
            <consortium name="Lawrence Berkeley National Laboratory"/>
            <person name="Haridas S."/>
            <person name="Hensen N."/>
            <person name="Bonometti L."/>
            <person name="Westerberg I."/>
            <person name="Brannstrom I.O."/>
            <person name="Guillou S."/>
            <person name="Cros-Aarteil S."/>
            <person name="Calhoun S."/>
            <person name="Kuo A."/>
            <person name="Mondo S."/>
            <person name="Pangilinan J."/>
            <person name="Riley R."/>
            <person name="Labutti K."/>
            <person name="Andreopoulos B."/>
            <person name="Lipzen A."/>
            <person name="Chen C."/>
            <person name="Yanf M."/>
            <person name="Daum C."/>
            <person name="Ng V."/>
            <person name="Clum A."/>
            <person name="Steindorff A."/>
            <person name="Ohm R."/>
            <person name="Martin F."/>
            <person name="Silar P."/>
            <person name="Natvig D."/>
            <person name="Lalanne C."/>
            <person name="Gautier V."/>
            <person name="Ament-Velasquez S.L."/>
            <person name="Kruys A."/>
            <person name="Hutchinson M.I."/>
            <person name="Powell A.J."/>
            <person name="Barry K."/>
            <person name="Miller A.N."/>
            <person name="Grigoriev I.V."/>
            <person name="Debuchy R."/>
            <person name="Gladieux P."/>
            <person name="Thoren M.H."/>
            <person name="Johannesson H."/>
        </authorList>
    </citation>
    <scope>NUCLEOTIDE SEQUENCE</scope>
    <source>
        <strain evidence="9">CBS 560.94</strain>
    </source>
</reference>
<dbReference type="Pfam" id="PF07798">
    <property type="entry name" value="CCDC90-like"/>
    <property type="match status" value="1"/>
</dbReference>
<keyword evidence="3" id="KW-0812">Transmembrane</keyword>
<dbReference type="GO" id="GO:0005739">
    <property type="term" value="C:mitochondrion"/>
    <property type="evidence" value="ECO:0007669"/>
    <property type="project" value="UniProtKB-SubCell"/>
</dbReference>
<dbReference type="GeneID" id="87866329"/>
<dbReference type="Proteomes" id="UP001278500">
    <property type="component" value="Unassembled WGS sequence"/>
</dbReference>
<comment type="subcellular location">
    <subcellularLocation>
        <location evidence="2">Membrane</location>
    </subcellularLocation>
    <subcellularLocation>
        <location evidence="1">Mitochondrion</location>
    </subcellularLocation>
</comment>
<reference evidence="9" key="1">
    <citation type="journal article" date="2023" name="Mol. Phylogenet. Evol.">
        <title>Genome-scale phylogeny and comparative genomics of the fungal order Sordariales.</title>
        <authorList>
            <person name="Hensen N."/>
            <person name="Bonometti L."/>
            <person name="Westerberg I."/>
            <person name="Brannstrom I.O."/>
            <person name="Guillou S."/>
            <person name="Cros-Aarteil S."/>
            <person name="Calhoun S."/>
            <person name="Haridas S."/>
            <person name="Kuo A."/>
            <person name="Mondo S."/>
            <person name="Pangilinan J."/>
            <person name="Riley R."/>
            <person name="LaButti K."/>
            <person name="Andreopoulos B."/>
            <person name="Lipzen A."/>
            <person name="Chen C."/>
            <person name="Yan M."/>
            <person name="Daum C."/>
            <person name="Ng V."/>
            <person name="Clum A."/>
            <person name="Steindorff A."/>
            <person name="Ohm R.A."/>
            <person name="Martin F."/>
            <person name="Silar P."/>
            <person name="Natvig D.O."/>
            <person name="Lalanne C."/>
            <person name="Gautier V."/>
            <person name="Ament-Velasquez S.L."/>
            <person name="Kruys A."/>
            <person name="Hutchinson M.I."/>
            <person name="Powell A.J."/>
            <person name="Barry K."/>
            <person name="Miller A.N."/>
            <person name="Grigoriev I.V."/>
            <person name="Debuchy R."/>
            <person name="Gladieux P."/>
            <person name="Hiltunen Thoren M."/>
            <person name="Johannesson H."/>
        </authorList>
    </citation>
    <scope>NUCLEOTIDE SEQUENCE</scope>
    <source>
        <strain evidence="9">CBS 560.94</strain>
    </source>
</reference>
<evidence type="ECO:0000313" key="10">
    <source>
        <dbReference type="Proteomes" id="UP001278500"/>
    </source>
</evidence>
<sequence>MATPGRLTFLYPQLFRTGALWSEPAAARVARKPRRHVAPHSSQPSCCAHTASAPFSSSASRRQAAFVKYGKAVEPQPLHEETPTTSSDPKPSADPKPNAAPAEKQQQQPEKSEPTTPTEGVPDGPKTAPSSGTPEQLPTAAAAKTGSDPTADKSSTTTPMETILYMEPPSSDHTTRLLTDPDHGNGRPPHLQPPPYVHHFDSYSLVKQLSAGGYTLTQAITAMKAVRGLLATNLDVAQAGLVSKSDVENESYLFRAACSELSTEVKNNRRVADEQLRQQRTHLLHEVDILTQRLNQELLTLNDNVRGMFNDRKMAVREEQKAVDSRIQQINYKISVMLNSDARSDIEALRWVLIRRSVVGILFMAVATLGTLRYATFVNHERQKEVDRKKREAEEARRHDGTRDGAPAPMAAEILAAN</sequence>
<dbReference type="Gene3D" id="1.20.5.340">
    <property type="match status" value="1"/>
</dbReference>
<organism evidence="9 10">
    <name type="scientific">Neurospora tetraspora</name>
    <dbReference type="NCBI Taxonomy" id="94610"/>
    <lineage>
        <taxon>Eukaryota</taxon>
        <taxon>Fungi</taxon>
        <taxon>Dikarya</taxon>
        <taxon>Ascomycota</taxon>
        <taxon>Pezizomycotina</taxon>
        <taxon>Sordariomycetes</taxon>
        <taxon>Sordariomycetidae</taxon>
        <taxon>Sordariales</taxon>
        <taxon>Sordariaceae</taxon>
        <taxon>Neurospora</taxon>
    </lineage>
</organism>
<dbReference type="RefSeq" id="XP_062679895.1">
    <property type="nucleotide sequence ID" value="XM_062829175.1"/>
</dbReference>
<feature type="region of interest" description="Disordered" evidence="8">
    <location>
        <begin position="72"/>
        <end position="191"/>
    </location>
</feature>
<evidence type="ECO:0000256" key="7">
    <source>
        <dbReference type="ARBA" id="ARBA00023136"/>
    </source>
</evidence>
<feature type="region of interest" description="Disordered" evidence="8">
    <location>
        <begin position="32"/>
        <end position="59"/>
    </location>
</feature>
<dbReference type="EMBL" id="JAUEPP010000006">
    <property type="protein sequence ID" value="KAK3340953.1"/>
    <property type="molecule type" value="Genomic_DNA"/>
</dbReference>
<dbReference type="InterPro" id="IPR024461">
    <property type="entry name" value="CCDC90-like"/>
</dbReference>
<keyword evidence="10" id="KW-1185">Reference proteome</keyword>
<evidence type="ECO:0000256" key="3">
    <source>
        <dbReference type="ARBA" id="ARBA00022692"/>
    </source>
</evidence>
<evidence type="ECO:0000256" key="2">
    <source>
        <dbReference type="ARBA" id="ARBA00004370"/>
    </source>
</evidence>
<keyword evidence="4" id="KW-1133">Transmembrane helix</keyword>
<keyword evidence="7" id="KW-0472">Membrane</keyword>
<evidence type="ECO:0000256" key="8">
    <source>
        <dbReference type="SAM" id="MobiDB-lite"/>
    </source>
</evidence>
<feature type="compositionally biased region" description="Low complexity" evidence="8">
    <location>
        <begin position="83"/>
        <end position="119"/>
    </location>
</feature>
<dbReference type="PANTHER" id="PTHR14360:SF12">
    <property type="entry name" value="MOZ PROTEIN REPRESENTS A CHROMATIN-ASSOCIATED ACETYLTRANSFERASE"/>
    <property type="match status" value="1"/>
</dbReference>
<evidence type="ECO:0000256" key="1">
    <source>
        <dbReference type="ARBA" id="ARBA00004173"/>
    </source>
</evidence>
<evidence type="ECO:0000256" key="4">
    <source>
        <dbReference type="ARBA" id="ARBA00022989"/>
    </source>
</evidence>
<gene>
    <name evidence="9" type="ORF">B0H65DRAFT_541540</name>
</gene>
<comment type="caution">
    <text evidence="9">The sequence shown here is derived from an EMBL/GenBank/DDBJ whole genome shotgun (WGS) entry which is preliminary data.</text>
</comment>
<dbReference type="PANTHER" id="PTHR14360">
    <property type="entry name" value="PROTEIN FMP32, MITOCHONDRIAL"/>
    <property type="match status" value="1"/>
</dbReference>
<dbReference type="GO" id="GO:0016020">
    <property type="term" value="C:membrane"/>
    <property type="evidence" value="ECO:0007669"/>
    <property type="project" value="UniProtKB-SubCell"/>
</dbReference>
<protein>
    <recommendedName>
        <fullName evidence="11">MOZ protein represents a chromatin-associated acetyltransferase</fullName>
    </recommendedName>
</protein>
<feature type="compositionally biased region" description="Basic and acidic residues" evidence="8">
    <location>
        <begin position="173"/>
        <end position="185"/>
    </location>
</feature>
<feature type="region of interest" description="Disordered" evidence="8">
    <location>
        <begin position="385"/>
        <end position="418"/>
    </location>
</feature>
<keyword evidence="5" id="KW-0175">Coiled coil</keyword>
<dbReference type="AlphaFoldDB" id="A0AAE0MR79"/>
<keyword evidence="6" id="KW-0496">Mitochondrion</keyword>
<evidence type="ECO:0000256" key="6">
    <source>
        <dbReference type="ARBA" id="ARBA00023128"/>
    </source>
</evidence>
<proteinExistence type="predicted"/>
<evidence type="ECO:0000256" key="5">
    <source>
        <dbReference type="ARBA" id="ARBA00023054"/>
    </source>
</evidence>